<feature type="transmembrane region" description="Helical" evidence="6">
    <location>
        <begin position="245"/>
        <end position="267"/>
    </location>
</feature>
<reference evidence="7 8" key="1">
    <citation type="journal article" date="2015" name="Genome Announc.">
        <title>Expanding the biotechnology potential of lactobacilli through comparative genomics of 213 strains and associated genera.</title>
        <authorList>
            <person name="Sun Z."/>
            <person name="Harris H.M."/>
            <person name="McCann A."/>
            <person name="Guo C."/>
            <person name="Argimon S."/>
            <person name="Zhang W."/>
            <person name="Yang X."/>
            <person name="Jeffery I.B."/>
            <person name="Cooney J.C."/>
            <person name="Kagawa T.F."/>
            <person name="Liu W."/>
            <person name="Song Y."/>
            <person name="Salvetti E."/>
            <person name="Wrobel A."/>
            <person name="Rasinkangas P."/>
            <person name="Parkhill J."/>
            <person name="Rea M.C."/>
            <person name="O'Sullivan O."/>
            <person name="Ritari J."/>
            <person name="Douillard F.P."/>
            <person name="Paul Ross R."/>
            <person name="Yang R."/>
            <person name="Briner A.E."/>
            <person name="Felis G.E."/>
            <person name="de Vos W.M."/>
            <person name="Barrangou R."/>
            <person name="Klaenhammer T.R."/>
            <person name="Caufield P.W."/>
            <person name="Cui Y."/>
            <person name="Zhang H."/>
            <person name="O'Toole P.W."/>
        </authorList>
    </citation>
    <scope>NUCLEOTIDE SEQUENCE [LARGE SCALE GENOMIC DNA]</scope>
    <source>
        <strain evidence="7 8">DSM 15707</strain>
    </source>
</reference>
<keyword evidence="3 6" id="KW-0812">Transmembrane</keyword>
<dbReference type="Pfam" id="PF03631">
    <property type="entry name" value="Virul_fac_BrkB"/>
    <property type="match status" value="1"/>
</dbReference>
<feature type="transmembrane region" description="Helical" evidence="6">
    <location>
        <begin position="132"/>
        <end position="154"/>
    </location>
</feature>
<dbReference type="AlphaFoldDB" id="A0A0R1RNR2"/>
<dbReference type="PATRIC" id="fig|1423778.4.peg.750"/>
<accession>A0A0R1RNR2</accession>
<keyword evidence="5 6" id="KW-0472">Membrane</keyword>
<dbReference type="OrthoDB" id="9775903at2"/>
<proteinExistence type="predicted"/>
<evidence type="ECO:0000313" key="7">
    <source>
        <dbReference type="EMBL" id="KRL55123.1"/>
    </source>
</evidence>
<evidence type="ECO:0000256" key="6">
    <source>
        <dbReference type="SAM" id="Phobius"/>
    </source>
</evidence>
<organism evidence="7 8">
    <name type="scientific">Paucilactobacillus oligofermentans DSM 15707 = LMG 22743</name>
    <dbReference type="NCBI Taxonomy" id="1423778"/>
    <lineage>
        <taxon>Bacteria</taxon>
        <taxon>Bacillati</taxon>
        <taxon>Bacillota</taxon>
        <taxon>Bacilli</taxon>
        <taxon>Lactobacillales</taxon>
        <taxon>Lactobacillaceae</taxon>
        <taxon>Paucilactobacillus</taxon>
    </lineage>
</organism>
<evidence type="ECO:0000256" key="3">
    <source>
        <dbReference type="ARBA" id="ARBA00022692"/>
    </source>
</evidence>
<feature type="transmembrane region" description="Helical" evidence="6">
    <location>
        <begin position="208"/>
        <end position="233"/>
    </location>
</feature>
<keyword evidence="4 6" id="KW-1133">Transmembrane helix</keyword>
<protein>
    <submittedName>
        <fullName evidence="7">YihY family protein</fullName>
    </submittedName>
</protein>
<dbReference type="PANTHER" id="PTHR30213">
    <property type="entry name" value="INNER MEMBRANE PROTEIN YHJD"/>
    <property type="match status" value="1"/>
</dbReference>
<dbReference type="GO" id="GO:0005886">
    <property type="term" value="C:plasma membrane"/>
    <property type="evidence" value="ECO:0007669"/>
    <property type="project" value="UniProtKB-SubCell"/>
</dbReference>
<sequence length="302" mass="33887">MKPTLFQKIKICISEFIKHYFMAQVSASANVLAYYLLLSIFPALIVLGNMLPIVGVHATTLLNYLATIIPKSVFEFIKPIVEDSLSTGSGGILTAGALITLWSTSKAVAAFQRGVNQAYGVGKDQDPITNRILSFLWMLLVILIMGALILFYGVGELLMVRFKSTFNIETSLIDAVNQLRWPVAFLGVFVALSLLYYFVPNAKVMYRYVFWGALIATILWMLLSQVFSVYTVVFSTAVATYKTMGAFVVFMIWLDISGMVMMIGAVINATLQSLRQGEIVEKQTFWKRRVLKKPRNKRDLEK</sequence>
<dbReference type="PANTHER" id="PTHR30213:SF0">
    <property type="entry name" value="UPF0761 MEMBRANE PROTEIN YIHY"/>
    <property type="match status" value="1"/>
</dbReference>
<dbReference type="PIRSF" id="PIRSF035875">
    <property type="entry name" value="RNase_BN"/>
    <property type="match status" value="1"/>
</dbReference>
<comment type="caution">
    <text evidence="7">The sequence shown here is derived from an EMBL/GenBank/DDBJ whole genome shotgun (WGS) entry which is preliminary data.</text>
</comment>
<keyword evidence="8" id="KW-1185">Reference proteome</keyword>
<dbReference type="InterPro" id="IPR017039">
    <property type="entry name" value="Virul_fac_BrkB"/>
</dbReference>
<dbReference type="KEGG" id="lol:LACOL_0581"/>
<evidence type="ECO:0000256" key="1">
    <source>
        <dbReference type="ARBA" id="ARBA00004651"/>
    </source>
</evidence>
<evidence type="ECO:0000256" key="2">
    <source>
        <dbReference type="ARBA" id="ARBA00022475"/>
    </source>
</evidence>
<gene>
    <name evidence="7" type="ORF">FC70_GL000719</name>
</gene>
<evidence type="ECO:0000256" key="4">
    <source>
        <dbReference type="ARBA" id="ARBA00022989"/>
    </source>
</evidence>
<evidence type="ECO:0000313" key="8">
    <source>
        <dbReference type="Proteomes" id="UP000051697"/>
    </source>
</evidence>
<keyword evidence="2" id="KW-1003">Cell membrane</keyword>
<dbReference type="NCBIfam" id="TIGR00765">
    <property type="entry name" value="yihY_not_rbn"/>
    <property type="match status" value="1"/>
</dbReference>
<name>A0A0R1RNR2_9LACO</name>
<feature type="transmembrane region" description="Helical" evidence="6">
    <location>
        <begin position="179"/>
        <end position="199"/>
    </location>
</feature>
<comment type="subcellular location">
    <subcellularLocation>
        <location evidence="1">Cell membrane</location>
        <topology evidence="1">Multi-pass membrane protein</topology>
    </subcellularLocation>
</comment>
<evidence type="ECO:0000256" key="5">
    <source>
        <dbReference type="ARBA" id="ARBA00023136"/>
    </source>
</evidence>
<dbReference type="STRING" id="1423778.FC70_GL000719"/>
<dbReference type="Proteomes" id="UP000051697">
    <property type="component" value="Unassembled WGS sequence"/>
</dbReference>
<dbReference type="RefSeq" id="WP_057889689.1">
    <property type="nucleotide sequence ID" value="NZ_AZFE01000031.1"/>
</dbReference>
<dbReference type="EMBL" id="AZFE01000031">
    <property type="protein sequence ID" value="KRL55123.1"/>
    <property type="molecule type" value="Genomic_DNA"/>
</dbReference>